<protein>
    <submittedName>
        <fullName evidence="1">Uncharacterized protein</fullName>
    </submittedName>
</protein>
<dbReference type="EMBL" id="CP158299">
    <property type="protein sequence ID" value="XBV87041.1"/>
    <property type="molecule type" value="Genomic_DNA"/>
</dbReference>
<organism evidence="1">
    <name type="scientific">Deinococcus sonorensis KR-87</name>
    <dbReference type="NCBI Taxonomy" id="694439"/>
    <lineage>
        <taxon>Bacteria</taxon>
        <taxon>Thermotogati</taxon>
        <taxon>Deinococcota</taxon>
        <taxon>Deinococci</taxon>
        <taxon>Deinococcales</taxon>
        <taxon>Deinococcaceae</taxon>
        <taxon>Deinococcus</taxon>
    </lineage>
</organism>
<name>A0AAU7UF39_9DEIO</name>
<evidence type="ECO:0000313" key="1">
    <source>
        <dbReference type="EMBL" id="XBV87041.1"/>
    </source>
</evidence>
<reference evidence="1" key="1">
    <citation type="submission" date="2024-06" db="EMBL/GenBank/DDBJ databases">
        <title>Draft Genome Sequence of Deinococcus sonorensis Type Strain KR-87, a Biofilm Producing Representative of the Genus Deinococcus.</title>
        <authorList>
            <person name="Boren L.S."/>
            <person name="Grosso R.A."/>
            <person name="Hugenberg-Cox A.N."/>
            <person name="Hill J.T.E."/>
            <person name="Albert C.M."/>
            <person name="Tuohy J.M."/>
        </authorList>
    </citation>
    <scope>NUCLEOTIDE SEQUENCE</scope>
    <source>
        <strain evidence="1">KR-87</strain>
    </source>
</reference>
<accession>A0AAU7UF39</accession>
<sequence length="280" mass="31347">MTQPEDQLNLQAARAYLTRLLPNLAPFSAEEVQSLTLKAGLWSLFVQTRPPQHDLTGQLLSHLRLVRGAESDLDRLEAQHLRRPTKTETMTPPRLLSDQQSQDALQRLRQQAQQLGVPWLTRHPIEKDKTQVSYRVTGAFIRQLGGAWKKAAPKGGTRNALQVTLALAYLSLPDFRRRVRALQDARYTINIHEPSAADFEPVAALLESCGLPSRGAPTLRDDVVQLSYRTTLAMNDALNSSLPSEARTLAYLHIDLVALYLVAPEVRALIDRLIEARAEK</sequence>
<dbReference type="KEGG" id="dsc:ABOD76_12255"/>
<proteinExistence type="predicted"/>
<gene>
    <name evidence="1" type="ORF">ABOD76_12255</name>
</gene>
<dbReference type="RefSeq" id="WP_350245148.1">
    <property type="nucleotide sequence ID" value="NZ_CP158299.1"/>
</dbReference>
<dbReference type="AlphaFoldDB" id="A0AAU7UF39"/>